<gene>
    <name evidence="2" type="ORF">PIB30_025434</name>
</gene>
<keyword evidence="3" id="KW-1185">Reference proteome</keyword>
<feature type="compositionally biased region" description="Pro residues" evidence="1">
    <location>
        <begin position="37"/>
        <end position="52"/>
    </location>
</feature>
<proteinExistence type="predicted"/>
<evidence type="ECO:0000313" key="3">
    <source>
        <dbReference type="Proteomes" id="UP001341840"/>
    </source>
</evidence>
<evidence type="ECO:0000313" key="2">
    <source>
        <dbReference type="EMBL" id="MED6145455.1"/>
    </source>
</evidence>
<name>A0ABU6T9Q4_9FABA</name>
<comment type="caution">
    <text evidence="2">The sequence shown here is derived from an EMBL/GenBank/DDBJ whole genome shotgun (WGS) entry which is preliminary data.</text>
</comment>
<dbReference type="EMBL" id="JASCZI010090714">
    <property type="protein sequence ID" value="MED6145455.1"/>
    <property type="molecule type" value="Genomic_DNA"/>
</dbReference>
<dbReference type="Proteomes" id="UP001341840">
    <property type="component" value="Unassembled WGS sequence"/>
</dbReference>
<sequence length="52" mass="5886">MDPVEKARKSKKKKPRMDTMPQHEEMDLSQPSQEPAATPPMQPPPPNHPPSE</sequence>
<protein>
    <submittedName>
        <fullName evidence="2">Uncharacterized protein</fullName>
    </submittedName>
</protein>
<reference evidence="2 3" key="1">
    <citation type="journal article" date="2023" name="Plants (Basel)">
        <title>Bridging the Gap: Combining Genomics and Transcriptomics Approaches to Understand Stylosanthes scabra, an Orphan Legume from the Brazilian Caatinga.</title>
        <authorList>
            <person name="Ferreira-Neto J.R.C."/>
            <person name="da Silva M.D."/>
            <person name="Binneck E."/>
            <person name="de Melo N.F."/>
            <person name="da Silva R.H."/>
            <person name="de Melo A.L.T.M."/>
            <person name="Pandolfi V."/>
            <person name="Bustamante F.O."/>
            <person name="Brasileiro-Vidal A.C."/>
            <person name="Benko-Iseppon A.M."/>
        </authorList>
    </citation>
    <scope>NUCLEOTIDE SEQUENCE [LARGE SCALE GENOMIC DNA]</scope>
    <source>
        <tissue evidence="2">Leaves</tissue>
    </source>
</reference>
<accession>A0ABU6T9Q4</accession>
<evidence type="ECO:0000256" key="1">
    <source>
        <dbReference type="SAM" id="MobiDB-lite"/>
    </source>
</evidence>
<organism evidence="2 3">
    <name type="scientific">Stylosanthes scabra</name>
    <dbReference type="NCBI Taxonomy" id="79078"/>
    <lineage>
        <taxon>Eukaryota</taxon>
        <taxon>Viridiplantae</taxon>
        <taxon>Streptophyta</taxon>
        <taxon>Embryophyta</taxon>
        <taxon>Tracheophyta</taxon>
        <taxon>Spermatophyta</taxon>
        <taxon>Magnoliopsida</taxon>
        <taxon>eudicotyledons</taxon>
        <taxon>Gunneridae</taxon>
        <taxon>Pentapetalae</taxon>
        <taxon>rosids</taxon>
        <taxon>fabids</taxon>
        <taxon>Fabales</taxon>
        <taxon>Fabaceae</taxon>
        <taxon>Papilionoideae</taxon>
        <taxon>50 kb inversion clade</taxon>
        <taxon>dalbergioids sensu lato</taxon>
        <taxon>Dalbergieae</taxon>
        <taxon>Pterocarpus clade</taxon>
        <taxon>Stylosanthes</taxon>
    </lineage>
</organism>
<feature type="region of interest" description="Disordered" evidence="1">
    <location>
        <begin position="1"/>
        <end position="52"/>
    </location>
</feature>